<gene>
    <name evidence="14" type="primary">folK</name>
    <name evidence="14" type="ORF">ACFOOG_04880</name>
</gene>
<dbReference type="PANTHER" id="PTHR43071:SF1">
    <property type="entry name" value="2-AMINO-4-HYDROXY-6-HYDROXYMETHYLDIHYDROPTERIDINE PYROPHOSPHOKINASE"/>
    <property type="match status" value="1"/>
</dbReference>
<evidence type="ECO:0000259" key="13">
    <source>
        <dbReference type="Pfam" id="PF01288"/>
    </source>
</evidence>
<keyword evidence="15" id="KW-1185">Reference proteome</keyword>
<evidence type="ECO:0000256" key="9">
    <source>
        <dbReference type="ARBA" id="ARBA00022909"/>
    </source>
</evidence>
<evidence type="ECO:0000313" key="14">
    <source>
        <dbReference type="EMBL" id="MFC3852164.1"/>
    </source>
</evidence>
<name>A0ABV7ZUC1_9GAMM</name>
<evidence type="ECO:0000256" key="5">
    <source>
        <dbReference type="ARBA" id="ARBA00022679"/>
    </source>
</evidence>
<evidence type="ECO:0000256" key="11">
    <source>
        <dbReference type="ARBA" id="ARBA00029766"/>
    </source>
</evidence>
<dbReference type="PANTHER" id="PTHR43071">
    <property type="entry name" value="2-AMINO-4-HYDROXY-6-HYDROXYMETHYLDIHYDROPTERIDINE PYROPHOSPHOKINASE"/>
    <property type="match status" value="1"/>
</dbReference>
<feature type="domain" description="7,8-dihydro-6-hydroxymethylpterin-pyrophosphokinase" evidence="13">
    <location>
        <begin position="8"/>
        <end position="132"/>
    </location>
</feature>
<comment type="pathway">
    <text evidence="1">Cofactor biosynthesis; tetrahydrofolate biosynthesis; 2-amino-4-hydroxy-6-hydroxymethyl-7,8-dihydropteridine diphosphate from 7,8-dihydroneopterin triphosphate: step 4/4.</text>
</comment>
<dbReference type="GO" id="GO:0003848">
    <property type="term" value="F:2-amino-4-hydroxy-6-hydroxymethyldihydropteridine diphosphokinase activity"/>
    <property type="evidence" value="ECO:0007669"/>
    <property type="project" value="UniProtKB-EC"/>
</dbReference>
<comment type="similarity">
    <text evidence="2">Belongs to the HPPK family.</text>
</comment>
<dbReference type="RefSeq" id="WP_380694002.1">
    <property type="nucleotide sequence ID" value="NZ_JBHRYR010000002.1"/>
</dbReference>
<comment type="function">
    <text evidence="10">Catalyzes the transfer of pyrophosphate from adenosine triphosphate (ATP) to 6-hydroxymethyl-7,8-dihydropterin, an enzymatic step in folate biosynthesis pathway.</text>
</comment>
<sequence>MAKTEVLLSLGSNVDREYHLKAALDALGEAYGPLDVSPVYESAAVGFSGDAFFNLAVALQTDESLRDLNVHLKQIEDACGRDRSQPKFSDRTLDIDVLTYGDLAGEVEGIKLPRYEVYKNAYVLKPLADLRPNQPVPGNPEQTWQRLWLAFPHEKQPLTEVNL</sequence>
<keyword evidence="9" id="KW-0289">Folate biosynthesis</keyword>
<dbReference type="Gene3D" id="3.30.70.560">
    <property type="entry name" value="7,8-Dihydro-6-hydroxymethylpterin-pyrophosphokinase HPPK"/>
    <property type="match status" value="1"/>
</dbReference>
<dbReference type="SUPFAM" id="SSF55083">
    <property type="entry name" value="6-hydroxymethyl-7,8-dihydropterin pyrophosphokinase, HPPK"/>
    <property type="match status" value="1"/>
</dbReference>
<dbReference type="NCBIfam" id="TIGR01498">
    <property type="entry name" value="folK"/>
    <property type="match status" value="1"/>
</dbReference>
<keyword evidence="5 14" id="KW-0808">Transferase</keyword>
<proteinExistence type="inferred from homology"/>
<comment type="caution">
    <text evidence="14">The sequence shown here is derived from an EMBL/GenBank/DDBJ whole genome shotgun (WGS) entry which is preliminary data.</text>
</comment>
<evidence type="ECO:0000313" key="15">
    <source>
        <dbReference type="Proteomes" id="UP001595617"/>
    </source>
</evidence>
<evidence type="ECO:0000256" key="6">
    <source>
        <dbReference type="ARBA" id="ARBA00022741"/>
    </source>
</evidence>
<keyword evidence="7" id="KW-0418">Kinase</keyword>
<organism evidence="14 15">
    <name type="scientific">Saccharospirillum mangrovi</name>
    <dbReference type="NCBI Taxonomy" id="2161747"/>
    <lineage>
        <taxon>Bacteria</taxon>
        <taxon>Pseudomonadati</taxon>
        <taxon>Pseudomonadota</taxon>
        <taxon>Gammaproteobacteria</taxon>
        <taxon>Oceanospirillales</taxon>
        <taxon>Saccharospirillaceae</taxon>
        <taxon>Saccharospirillum</taxon>
    </lineage>
</organism>
<dbReference type="InterPro" id="IPR000550">
    <property type="entry name" value="Hppk"/>
</dbReference>
<dbReference type="InterPro" id="IPR035907">
    <property type="entry name" value="Hppk_sf"/>
</dbReference>
<evidence type="ECO:0000256" key="10">
    <source>
        <dbReference type="ARBA" id="ARBA00029409"/>
    </source>
</evidence>
<accession>A0ABV7ZUC1</accession>
<keyword evidence="6" id="KW-0547">Nucleotide-binding</keyword>
<reference evidence="15" key="1">
    <citation type="journal article" date="2019" name="Int. J. Syst. Evol. Microbiol.">
        <title>The Global Catalogue of Microorganisms (GCM) 10K type strain sequencing project: providing services to taxonomists for standard genome sequencing and annotation.</title>
        <authorList>
            <consortium name="The Broad Institute Genomics Platform"/>
            <consortium name="The Broad Institute Genome Sequencing Center for Infectious Disease"/>
            <person name="Wu L."/>
            <person name="Ma J."/>
        </authorList>
    </citation>
    <scope>NUCLEOTIDE SEQUENCE [LARGE SCALE GENOMIC DNA]</scope>
    <source>
        <strain evidence="15">IBRC 10765</strain>
    </source>
</reference>
<dbReference type="CDD" id="cd00483">
    <property type="entry name" value="HPPK"/>
    <property type="match status" value="1"/>
</dbReference>
<evidence type="ECO:0000256" key="3">
    <source>
        <dbReference type="ARBA" id="ARBA00013253"/>
    </source>
</evidence>
<dbReference type="EC" id="2.7.6.3" evidence="3"/>
<protein>
    <recommendedName>
        <fullName evidence="4">2-amino-4-hydroxy-6-hydroxymethyldihydropteridine pyrophosphokinase</fullName>
        <ecNumber evidence="3">2.7.6.3</ecNumber>
    </recommendedName>
    <alternativeName>
        <fullName evidence="11">6-hydroxymethyl-7,8-dihydropterin pyrophosphokinase</fullName>
    </alternativeName>
    <alternativeName>
        <fullName evidence="12">7,8-dihydro-6-hydroxymethylpterin-pyrophosphokinase</fullName>
    </alternativeName>
</protein>
<dbReference type="Pfam" id="PF01288">
    <property type="entry name" value="HPPK"/>
    <property type="match status" value="1"/>
</dbReference>
<dbReference type="Proteomes" id="UP001595617">
    <property type="component" value="Unassembled WGS sequence"/>
</dbReference>
<keyword evidence="8" id="KW-0067">ATP-binding</keyword>
<evidence type="ECO:0000256" key="8">
    <source>
        <dbReference type="ARBA" id="ARBA00022840"/>
    </source>
</evidence>
<evidence type="ECO:0000256" key="1">
    <source>
        <dbReference type="ARBA" id="ARBA00005051"/>
    </source>
</evidence>
<evidence type="ECO:0000256" key="4">
    <source>
        <dbReference type="ARBA" id="ARBA00016218"/>
    </source>
</evidence>
<dbReference type="EMBL" id="JBHRYR010000002">
    <property type="protein sequence ID" value="MFC3852164.1"/>
    <property type="molecule type" value="Genomic_DNA"/>
</dbReference>
<evidence type="ECO:0000256" key="2">
    <source>
        <dbReference type="ARBA" id="ARBA00005810"/>
    </source>
</evidence>
<evidence type="ECO:0000256" key="12">
    <source>
        <dbReference type="ARBA" id="ARBA00033413"/>
    </source>
</evidence>
<evidence type="ECO:0000256" key="7">
    <source>
        <dbReference type="ARBA" id="ARBA00022777"/>
    </source>
</evidence>